<dbReference type="EMBL" id="VSSQ01000097">
    <property type="protein sequence ID" value="MPL76374.1"/>
    <property type="molecule type" value="Genomic_DNA"/>
</dbReference>
<name>A0A644UBR2_9ZZZZ</name>
<sequence>MFKKVASVIVATLLLSSAFLGCGSNNAAKPAADKATTKATQKRDVVATNGVVAAAHPLASQAGLEILKKGGNAFDAAVATAFTLGVVEPNASSMGGGGFAILYVAKEKKTYVVDFREVAPGKAQKEFFKLDENGKIPKNTFVNGYFAVAVPGEVSGMDMINKKFGTMKWADLLQPAIKQAESGIVVSDTLAKIAVEEFERLDKFPGKKAFFDKTFYKDGLPVKAGDKVVNKEYAESLKKVAAGGADVFYKGEIADAIVKTFANDAGREWITKEDLANYHAIMREPLQTTYRGYTIDVLPPPSSGGLTVSEMLNILEGYDIAKMKAGSPEYIHSFIEAQKLAFADRNQYMGDPAFVEVPTSGLLDKKYAEQLRNTIDPKKASPDKLKPGDPIPYERASTTSFSIIDKDGNMISVTQTINDFFGSGVVAEGTGIMMNDEMDDFSYEFGKVNSIAPGKKPLSSMAPCIVLKDGKPVLTVGTPGGPRIISAIANVLVNILDFGMDMQPAIEAGRFHNPNNPATDIEKVFSEDVMKKLTDMGYKFNLKDKNDLFFGGVQGVLIGTDGKLHGGGDPRRDGAAVGY</sequence>
<reference evidence="5" key="1">
    <citation type="submission" date="2019-08" db="EMBL/GenBank/DDBJ databases">
        <authorList>
            <person name="Kucharzyk K."/>
            <person name="Murdoch R.W."/>
            <person name="Higgins S."/>
            <person name="Loffler F."/>
        </authorList>
    </citation>
    <scope>NUCLEOTIDE SEQUENCE</scope>
</reference>
<dbReference type="PANTHER" id="PTHR43199:SF1">
    <property type="entry name" value="GLUTATHIONE HYDROLASE PROENZYME"/>
    <property type="match status" value="1"/>
</dbReference>
<dbReference type="SUPFAM" id="SSF56235">
    <property type="entry name" value="N-terminal nucleophile aminohydrolases (Ntn hydrolases)"/>
    <property type="match status" value="1"/>
</dbReference>
<keyword evidence="4" id="KW-0012">Acyltransferase</keyword>
<organism evidence="5">
    <name type="scientific">bioreactor metagenome</name>
    <dbReference type="NCBI Taxonomy" id="1076179"/>
    <lineage>
        <taxon>unclassified sequences</taxon>
        <taxon>metagenomes</taxon>
        <taxon>ecological metagenomes</taxon>
    </lineage>
</organism>
<evidence type="ECO:0000313" key="5">
    <source>
        <dbReference type="EMBL" id="MPL76374.1"/>
    </source>
</evidence>
<dbReference type="GO" id="GO:0016746">
    <property type="term" value="F:acyltransferase activity"/>
    <property type="evidence" value="ECO:0007669"/>
    <property type="project" value="UniProtKB-KW"/>
</dbReference>
<evidence type="ECO:0000256" key="2">
    <source>
        <dbReference type="ARBA" id="ARBA00022801"/>
    </source>
</evidence>
<gene>
    <name evidence="5" type="primary">ggt_4</name>
    <name evidence="5" type="ORF">SDC9_22219</name>
</gene>
<dbReference type="PRINTS" id="PR01210">
    <property type="entry name" value="GGTRANSPTASE"/>
</dbReference>
<dbReference type="Gene3D" id="3.60.20.40">
    <property type="match status" value="1"/>
</dbReference>
<keyword evidence="2 5" id="KW-0378">Hydrolase</keyword>
<evidence type="ECO:0000256" key="4">
    <source>
        <dbReference type="ARBA" id="ARBA00023315"/>
    </source>
</evidence>
<keyword evidence="1" id="KW-0808">Transferase</keyword>
<dbReference type="InterPro" id="IPR029055">
    <property type="entry name" value="Ntn_hydrolases_N"/>
</dbReference>
<evidence type="ECO:0000256" key="3">
    <source>
        <dbReference type="ARBA" id="ARBA00023145"/>
    </source>
</evidence>
<dbReference type="Pfam" id="PF01019">
    <property type="entry name" value="G_glu_transpept"/>
    <property type="match status" value="1"/>
</dbReference>
<dbReference type="PANTHER" id="PTHR43199">
    <property type="entry name" value="GLUTATHIONE HYDROLASE"/>
    <property type="match status" value="1"/>
</dbReference>
<protein>
    <submittedName>
        <fullName evidence="5">Glutathione hydrolase proenzyme</fullName>
        <ecNumber evidence="5">3.4.19.13</ecNumber>
    </submittedName>
</protein>
<keyword evidence="3" id="KW-0865">Zymogen</keyword>
<dbReference type="InterPro" id="IPR051792">
    <property type="entry name" value="GGT_bact"/>
</dbReference>
<dbReference type="PROSITE" id="PS51257">
    <property type="entry name" value="PROKAR_LIPOPROTEIN"/>
    <property type="match status" value="1"/>
</dbReference>
<dbReference type="InterPro" id="IPR043137">
    <property type="entry name" value="GGT_ssub_C"/>
</dbReference>
<dbReference type="InterPro" id="IPR043138">
    <property type="entry name" value="GGT_lsub"/>
</dbReference>
<dbReference type="GO" id="GO:0036374">
    <property type="term" value="F:glutathione hydrolase activity"/>
    <property type="evidence" value="ECO:0007669"/>
    <property type="project" value="UniProtKB-EC"/>
</dbReference>
<evidence type="ECO:0000256" key="1">
    <source>
        <dbReference type="ARBA" id="ARBA00022679"/>
    </source>
</evidence>
<dbReference type="InterPro" id="IPR000101">
    <property type="entry name" value="GGT_peptidase"/>
</dbReference>
<comment type="caution">
    <text evidence="5">The sequence shown here is derived from an EMBL/GenBank/DDBJ whole genome shotgun (WGS) entry which is preliminary data.</text>
</comment>
<accession>A0A644UBR2</accession>
<dbReference type="EC" id="3.4.19.13" evidence="5"/>
<dbReference type="NCBIfam" id="TIGR00066">
    <property type="entry name" value="g_glut_trans"/>
    <property type="match status" value="1"/>
</dbReference>
<dbReference type="GO" id="GO:0006751">
    <property type="term" value="P:glutathione catabolic process"/>
    <property type="evidence" value="ECO:0007669"/>
    <property type="project" value="InterPro"/>
</dbReference>
<dbReference type="Gene3D" id="1.10.246.130">
    <property type="match status" value="1"/>
</dbReference>
<dbReference type="AlphaFoldDB" id="A0A644UBR2"/>
<proteinExistence type="predicted"/>